<dbReference type="EMBL" id="CP002745">
    <property type="protein sequence ID" value="AEK61469.1"/>
    <property type="molecule type" value="Genomic_DNA"/>
</dbReference>
<evidence type="ECO:0000256" key="4">
    <source>
        <dbReference type="ARBA" id="ARBA00023027"/>
    </source>
</evidence>
<comment type="similarity">
    <text evidence="6">Belongs to the azoreductase type 1 family.</text>
</comment>
<proteinExistence type="inferred from homology"/>
<keyword evidence="8" id="KW-0378">Hydrolase</keyword>
<keyword evidence="4 6" id="KW-0520">NAD</keyword>
<dbReference type="InterPro" id="IPR029039">
    <property type="entry name" value="Flavoprotein-like_sf"/>
</dbReference>
<feature type="binding site" evidence="6">
    <location>
        <position position="55"/>
    </location>
    <ligand>
        <name>FMN</name>
        <dbReference type="ChEBI" id="CHEBI:58210"/>
    </ligand>
</feature>
<dbReference type="GO" id="GO:0009055">
    <property type="term" value="F:electron transfer activity"/>
    <property type="evidence" value="ECO:0007669"/>
    <property type="project" value="UniProtKB-UniRule"/>
</dbReference>
<evidence type="ECO:0000259" key="7">
    <source>
        <dbReference type="Pfam" id="PF02525"/>
    </source>
</evidence>
<dbReference type="PANTHER" id="PTHR43741">
    <property type="entry name" value="FMN-DEPENDENT NADH-AZOREDUCTASE 1"/>
    <property type="match status" value="1"/>
</dbReference>
<dbReference type="EC" id="1.7.1.17" evidence="6"/>
<feature type="binding site" evidence="6">
    <location>
        <begin position="148"/>
        <end position="151"/>
    </location>
    <ligand>
        <name>FMN</name>
        <dbReference type="ChEBI" id="CHEBI:58210"/>
    </ligand>
</feature>
<evidence type="ECO:0000256" key="2">
    <source>
        <dbReference type="ARBA" id="ARBA00022643"/>
    </source>
</evidence>
<reference evidence="8 9" key="5">
    <citation type="journal article" date="2011" name="ISME J.">
        <title>Dual transcriptional profiling of a bacterial/fungal confrontation: Collimonas fungivorans versus Aspergillus niger.</title>
        <authorList>
            <person name="Mela F."/>
            <person name="Fritsche K."/>
            <person name="de Boer W."/>
            <person name="van Veen J.A."/>
            <person name="de Graaff L.H."/>
            <person name="van den Berg M."/>
            <person name="Leveau J.H."/>
        </authorList>
    </citation>
    <scope>NUCLEOTIDE SEQUENCE [LARGE SCALE GENOMIC DNA]</scope>
    <source>
        <strain evidence="8 9">Ter331</strain>
    </source>
</reference>
<dbReference type="EC" id="1.6.5.-" evidence="6"/>
<dbReference type="GO" id="GO:0016652">
    <property type="term" value="F:oxidoreductase activity, acting on NAD(P)H as acceptor"/>
    <property type="evidence" value="ECO:0007669"/>
    <property type="project" value="UniProtKB-UniRule"/>
</dbReference>
<accession>G0A8J6</accession>
<dbReference type="InterPro" id="IPR023048">
    <property type="entry name" value="NADH:quinone_OxRdtase_FMN_depd"/>
</dbReference>
<evidence type="ECO:0000256" key="1">
    <source>
        <dbReference type="ARBA" id="ARBA00022630"/>
    </source>
</evidence>
<dbReference type="SUPFAM" id="SSF52218">
    <property type="entry name" value="Flavoproteins"/>
    <property type="match status" value="1"/>
</dbReference>
<comment type="catalytic activity">
    <reaction evidence="5">
        <text>N,N-dimethyl-1,4-phenylenediamine + anthranilate + 2 NAD(+) = 2-(4-dimethylaminophenyl)diazenylbenzoate + 2 NADH + 2 H(+)</text>
        <dbReference type="Rhea" id="RHEA:55872"/>
        <dbReference type="ChEBI" id="CHEBI:15378"/>
        <dbReference type="ChEBI" id="CHEBI:15783"/>
        <dbReference type="ChEBI" id="CHEBI:16567"/>
        <dbReference type="ChEBI" id="CHEBI:57540"/>
        <dbReference type="ChEBI" id="CHEBI:57945"/>
        <dbReference type="ChEBI" id="CHEBI:71579"/>
        <dbReference type="EC" id="1.7.1.17"/>
    </reaction>
    <physiologicalReaction direction="right-to-left" evidence="5">
        <dbReference type="Rhea" id="RHEA:55874"/>
    </physiologicalReaction>
</comment>
<dbReference type="STRING" id="1005048.CFU_1637"/>
<dbReference type="Gene3D" id="3.40.50.360">
    <property type="match status" value="1"/>
</dbReference>
<evidence type="ECO:0000313" key="8">
    <source>
        <dbReference type="EMBL" id="AEK61469.1"/>
    </source>
</evidence>
<name>G0A8J6_COLFT</name>
<reference evidence="8 9" key="3">
    <citation type="journal article" date="2008" name="FEMS Microbiol. Ecol.">
        <title>Identification and characterization of genes underlying chitinolysis in Collimonas fungivorans Ter331.</title>
        <authorList>
            <person name="Fritsche K."/>
            <person name="de Boer W."/>
            <person name="Gerards S."/>
            <person name="van den Berg M."/>
            <person name="van Veen J.A."/>
            <person name="Leveau J.H."/>
        </authorList>
    </citation>
    <scope>NUCLEOTIDE SEQUENCE [LARGE SCALE GENOMIC DNA]</scope>
    <source>
        <strain evidence="8 9">Ter331</strain>
    </source>
</reference>
<organism evidence="8 9">
    <name type="scientific">Collimonas fungivorans (strain Ter331)</name>
    <dbReference type="NCBI Taxonomy" id="1005048"/>
    <lineage>
        <taxon>Bacteria</taxon>
        <taxon>Pseudomonadati</taxon>
        <taxon>Pseudomonadota</taxon>
        <taxon>Betaproteobacteria</taxon>
        <taxon>Burkholderiales</taxon>
        <taxon>Oxalobacteraceae</taxon>
        <taxon>Collimonas</taxon>
    </lineage>
</organism>
<dbReference type="AlphaFoldDB" id="G0A8J6"/>
<dbReference type="GO" id="GO:0016655">
    <property type="term" value="F:oxidoreductase activity, acting on NAD(P)H, quinone or similar compound as acceptor"/>
    <property type="evidence" value="ECO:0007669"/>
    <property type="project" value="InterPro"/>
</dbReference>
<dbReference type="PANTHER" id="PTHR43741:SF2">
    <property type="entry name" value="FMN-DEPENDENT NADH:QUINONE OXIDOREDUCTASE"/>
    <property type="match status" value="1"/>
</dbReference>
<comment type="function">
    <text evidence="6">Also exhibits azoreductase activity. Catalyzes the reductive cleavage of the azo bond in aromatic azo compounds to the corresponding amines.</text>
</comment>
<reference evidence="8 9" key="4">
    <citation type="journal article" date="2010" name="Environ. Microbiol.">
        <title>The bacterial genus Collimonas: mycophagy, weathering and other adaptive solutions to life in oligotrophic soil environments.</title>
        <authorList>
            <person name="Leveau J.H."/>
            <person name="Uroz S."/>
            <person name="de Boer W."/>
        </authorList>
    </citation>
    <scope>NUCLEOTIDE SEQUENCE [LARGE SCALE GENOMIC DNA]</scope>
    <source>
        <strain evidence="8 9">Ter331</strain>
    </source>
</reference>
<dbReference type="Proteomes" id="UP000008392">
    <property type="component" value="Chromosome"/>
</dbReference>
<dbReference type="GO" id="GO:0016787">
    <property type="term" value="F:hydrolase activity"/>
    <property type="evidence" value="ECO:0007669"/>
    <property type="project" value="UniProtKB-KW"/>
</dbReference>
<dbReference type="eggNOG" id="COG1182">
    <property type="taxonomic scope" value="Bacteria"/>
</dbReference>
<comment type="cofactor">
    <cofactor evidence="6">
        <name>FMN</name>
        <dbReference type="ChEBI" id="CHEBI:58210"/>
    </cofactor>
    <text evidence="6">Binds 1 FMN per subunit.</text>
</comment>
<comment type="caution">
    <text evidence="6">Lacks conserved residue(s) required for the propagation of feature annotation.</text>
</comment>
<evidence type="ECO:0000313" key="9">
    <source>
        <dbReference type="Proteomes" id="UP000008392"/>
    </source>
</evidence>
<protein>
    <recommendedName>
        <fullName evidence="6">FMN dependent NADH:quinone oxidoreductase</fullName>
        <ecNumber evidence="6">1.6.5.-</ecNumber>
    </recommendedName>
    <alternativeName>
        <fullName evidence="6">Azo-dye reductase</fullName>
    </alternativeName>
    <alternativeName>
        <fullName evidence="6">FMN-dependent NADH-azo compound oxidoreductase</fullName>
    </alternativeName>
    <alternativeName>
        <fullName evidence="6">FMN-dependent NADH-azoreductase</fullName>
        <ecNumber evidence="6">1.7.1.17</ecNumber>
    </alternativeName>
</protein>
<keyword evidence="9" id="KW-1185">Reference proteome</keyword>
<gene>
    <name evidence="6" type="primary">azoR</name>
    <name evidence="8" type="ordered locus">CFU_1637</name>
</gene>
<comment type="catalytic activity">
    <reaction evidence="6">
        <text>2 a quinone + NADH + H(+) = 2 a 1,4-benzosemiquinone + NAD(+)</text>
        <dbReference type="Rhea" id="RHEA:65952"/>
        <dbReference type="ChEBI" id="CHEBI:15378"/>
        <dbReference type="ChEBI" id="CHEBI:57540"/>
        <dbReference type="ChEBI" id="CHEBI:57945"/>
        <dbReference type="ChEBI" id="CHEBI:132124"/>
        <dbReference type="ChEBI" id="CHEBI:134225"/>
    </reaction>
</comment>
<evidence type="ECO:0000256" key="5">
    <source>
        <dbReference type="ARBA" id="ARBA00048542"/>
    </source>
</evidence>
<keyword evidence="1 6" id="KW-0285">Flavoprotein</keyword>
<reference evidence="9" key="6">
    <citation type="submission" date="2011-05" db="EMBL/GenBank/DDBJ databases">
        <title>Complete sequence of Collimonas fungivorans Ter331.</title>
        <authorList>
            <person name="Leveau J.H."/>
        </authorList>
    </citation>
    <scope>NUCLEOTIDE SEQUENCE [LARGE SCALE GENOMIC DNA]</scope>
    <source>
        <strain evidence="9">Ter331</strain>
    </source>
</reference>
<reference evidence="8 9" key="2">
    <citation type="journal article" date="2006" name="J. Microbiol. Methods">
        <title>Genomic flank-sequencing of plasposon insertion sites for rapid identification of functional genes.</title>
        <authorList>
            <person name="Leveau J.H."/>
            <person name="Gerards S."/>
            <person name="Fritsche K."/>
            <person name="Zondag G."/>
            <person name="van Veen J.A."/>
        </authorList>
    </citation>
    <scope>NUCLEOTIDE SEQUENCE [LARGE SCALE GENOMIC DNA]</scope>
    <source>
        <strain evidence="8 9">Ter331</strain>
    </source>
</reference>
<dbReference type="InterPro" id="IPR050104">
    <property type="entry name" value="FMN-dep_NADH:Q_OxRdtase_AzoR1"/>
</dbReference>
<evidence type="ECO:0000256" key="3">
    <source>
        <dbReference type="ARBA" id="ARBA00023002"/>
    </source>
</evidence>
<evidence type="ECO:0000256" key="6">
    <source>
        <dbReference type="HAMAP-Rule" id="MF_01216"/>
    </source>
</evidence>
<keyword evidence="2 6" id="KW-0288">FMN</keyword>
<keyword evidence="3 6" id="KW-0560">Oxidoreductase</keyword>
<dbReference type="GO" id="GO:0010181">
    <property type="term" value="F:FMN binding"/>
    <property type="evidence" value="ECO:0007669"/>
    <property type="project" value="UniProtKB-UniRule"/>
</dbReference>
<comment type="subunit">
    <text evidence="6">Homodimer.</text>
</comment>
<dbReference type="KEGG" id="cfu:CFU_1637"/>
<comment type="function">
    <text evidence="6">Quinone reductase that provides resistance to thiol-specific stress caused by electrophilic quinones.</text>
</comment>
<feature type="domain" description="Flavodoxin-like fold" evidence="7">
    <location>
        <begin position="50"/>
        <end position="259"/>
    </location>
</feature>
<reference evidence="8 9" key="1">
    <citation type="journal article" date="2004" name="Environ. Microbiol.">
        <title>Phylogeny-function analysis of (meta)genomic libraries: screening for expression of ribosomal RNA genes by large-insert library fluorescent in situ hybridization (LIL-FISH).</title>
        <authorList>
            <person name="Leveau J.H."/>
            <person name="Gerards S."/>
            <person name="de Boer W."/>
            <person name="van Veen J.A."/>
        </authorList>
    </citation>
    <scope>NUCLEOTIDE SEQUENCE [LARGE SCALE GENOMIC DNA]</scope>
    <source>
        <strain evidence="8 9">Ter331</strain>
    </source>
</reference>
<dbReference type="HAMAP" id="MF_01216">
    <property type="entry name" value="Azoreductase_type1"/>
    <property type="match status" value="1"/>
</dbReference>
<dbReference type="InterPro" id="IPR003680">
    <property type="entry name" value="Flavodoxin_fold"/>
</dbReference>
<sequence>MIWLSIWMSFIFHNQEKLVVCRGIAGRLQFIRKLMHESNSQRITEMTTLLHLDASARSGHSDRQPHGSHTRRLTHCFVQQWLQQRPGDRVSVRDVGLHPPSPVSGEWIHAAFTAPASRADWMHQALAESDTLVDEILAADILVLGVPMYNFNVPAQFKSWIDNIVRVGRTFGFDRQRQGEPYWPMLQDAGKRAVVLSSRGDHGYGAGQRIAAMNHVEPSIRSALSYIGINEVHSIAVEYDEFGDERLAASIVAAEAEIASLVRRMSKELGQIPACRRAA</sequence>
<dbReference type="HOGENOM" id="CLU_088964_0_3_4"/>
<dbReference type="Pfam" id="PF02525">
    <property type="entry name" value="Flavodoxin_2"/>
    <property type="match status" value="1"/>
</dbReference>